<evidence type="ECO:0000259" key="3">
    <source>
        <dbReference type="PROSITE" id="PS51186"/>
    </source>
</evidence>
<sequence length="145" mass="15962">MHYEIELSDGADESATAAILAGLKDYNLHRFGPADWKELVIALKDEDGKVIGGLSGHTARGWLYIALLFIPEDLRGQGLGPKLLQMAEDEARKRGCTGAYIDTMSADALTLYQKCGYEIFGQIAEFGPDYAMTYLKKLLRDAKVS</sequence>
<reference evidence="4 5" key="1">
    <citation type="submission" date="2018-04" db="EMBL/GenBank/DDBJ databases">
        <authorList>
            <person name="Hagen T."/>
        </authorList>
    </citation>
    <scope>NUCLEOTIDE SEQUENCE [LARGE SCALE GENOMIC DNA]</scope>
    <source>
        <strain evidence="4 5">TPD7009</strain>
    </source>
</reference>
<keyword evidence="2" id="KW-0012">Acyltransferase</keyword>
<dbReference type="RefSeq" id="WP_116492111.1">
    <property type="nucleotide sequence ID" value="NZ_QDFR01000001.1"/>
</dbReference>
<dbReference type="InterPro" id="IPR000182">
    <property type="entry name" value="GNAT_dom"/>
</dbReference>
<name>A0AA92C6G7_RHIRH</name>
<evidence type="ECO:0000256" key="1">
    <source>
        <dbReference type="ARBA" id="ARBA00022679"/>
    </source>
</evidence>
<evidence type="ECO:0000256" key="2">
    <source>
        <dbReference type="ARBA" id="ARBA00023315"/>
    </source>
</evidence>
<evidence type="ECO:0000313" key="5">
    <source>
        <dbReference type="Proteomes" id="UP000244335"/>
    </source>
</evidence>
<dbReference type="PANTHER" id="PTHR43420">
    <property type="entry name" value="ACETYLTRANSFERASE"/>
    <property type="match status" value="1"/>
</dbReference>
<organism evidence="4 5">
    <name type="scientific">Rhizobium rhizogenes</name>
    <name type="common">Agrobacterium rhizogenes</name>
    <dbReference type="NCBI Taxonomy" id="359"/>
    <lineage>
        <taxon>Bacteria</taxon>
        <taxon>Pseudomonadati</taxon>
        <taxon>Pseudomonadota</taxon>
        <taxon>Alphaproteobacteria</taxon>
        <taxon>Hyphomicrobiales</taxon>
        <taxon>Rhizobiaceae</taxon>
        <taxon>Rhizobium/Agrobacterium group</taxon>
        <taxon>Rhizobium</taxon>
    </lineage>
</organism>
<evidence type="ECO:0000313" key="4">
    <source>
        <dbReference type="EMBL" id="PVE56879.1"/>
    </source>
</evidence>
<keyword evidence="1" id="KW-0808">Transferase</keyword>
<feature type="domain" description="N-acetyltransferase" evidence="3">
    <location>
        <begin position="1"/>
        <end position="140"/>
    </location>
</feature>
<dbReference type="AlphaFoldDB" id="A0AA92C6G7"/>
<dbReference type="GO" id="GO:0016747">
    <property type="term" value="F:acyltransferase activity, transferring groups other than amino-acyl groups"/>
    <property type="evidence" value="ECO:0007669"/>
    <property type="project" value="InterPro"/>
</dbReference>
<accession>A0AA92C6G7</accession>
<dbReference type="Gene3D" id="3.40.630.30">
    <property type="match status" value="1"/>
</dbReference>
<dbReference type="EMBL" id="QDFR01000001">
    <property type="protein sequence ID" value="PVE56879.1"/>
    <property type="molecule type" value="Genomic_DNA"/>
</dbReference>
<dbReference type="SUPFAM" id="SSF55729">
    <property type="entry name" value="Acyl-CoA N-acyltransferases (Nat)"/>
    <property type="match status" value="1"/>
</dbReference>
<dbReference type="CDD" id="cd04301">
    <property type="entry name" value="NAT_SF"/>
    <property type="match status" value="1"/>
</dbReference>
<dbReference type="Proteomes" id="UP000244335">
    <property type="component" value="Unassembled WGS sequence"/>
</dbReference>
<dbReference type="InterPro" id="IPR050680">
    <property type="entry name" value="YpeA/RimI_acetyltransf"/>
</dbReference>
<gene>
    <name evidence="4" type="ORF">DC430_03715</name>
</gene>
<dbReference type="InterPro" id="IPR016181">
    <property type="entry name" value="Acyl_CoA_acyltransferase"/>
</dbReference>
<protein>
    <submittedName>
        <fullName evidence="4">GNAT family N-acetyltransferase</fullName>
    </submittedName>
</protein>
<proteinExistence type="predicted"/>
<dbReference type="PROSITE" id="PS51186">
    <property type="entry name" value="GNAT"/>
    <property type="match status" value="1"/>
</dbReference>
<comment type="caution">
    <text evidence="4">The sequence shown here is derived from an EMBL/GenBank/DDBJ whole genome shotgun (WGS) entry which is preliminary data.</text>
</comment>
<dbReference type="Pfam" id="PF00583">
    <property type="entry name" value="Acetyltransf_1"/>
    <property type="match status" value="1"/>
</dbReference>